<dbReference type="GO" id="GO:0003676">
    <property type="term" value="F:nucleic acid binding"/>
    <property type="evidence" value="ECO:0007669"/>
    <property type="project" value="InterPro"/>
</dbReference>
<evidence type="ECO:0000313" key="7">
    <source>
        <dbReference type="Proteomes" id="UP001274896"/>
    </source>
</evidence>
<sequence length="1167" mass="135306">MLRRKIVEQYQKGVSQRKIAKSLKLSSSTVHNIIQRFRESGTISVRKGQGRKTILDARDLRALRRHCITYRNATEMEITTWAQEYFQKTLSVNTIHRAIRRCRLKLYRSKKKPYLNMIQKRRRFLWAKAHLKWTVAKWKTVLWSDESKFEVLFGKLGRHVIRTKEDKDNPSCYQRSVQKPASLMVWGCMSACGMGSLHIWKGTINAERYIQVLEQHMLPSRRRLFQGRPCIFQHDNARPHTASITTSWLRRRRIRCPNFFGIGRGKQFSASTVYSVGGELLASTGDIVGQWKEYFKDLLNPTDTPSVEEAEAEDSEAFDRVSRGILWEVLWEYGVHGPLLRAVQSLYDQSRSLVCIAGYDVVLLAPLSQDLQHALGQFAAECKAAGMGVSASKSVAMVLDRKKVVCTLQVGGELLPQVEEYLGVMFMSEGRMECETDRRTGAAAAVMRSMYRSVVVKKELSQKAKLSIYQWIYVPTLTYVHELWVMTERTRSRIQAAEMIFLHRVVEHSLRYRSPDLNPIERLWDELEQRLTNFIPDRSRPGLTTTAIGAADLQGAGGNWATVGRRSRGGRRVRRQREKRKGKGRELADVMERRKVDILCVQETRWKGSKARSIGAGFKLFYYGVDSKRNGVGVVLKEEFVRNVLEVGSELEEKERFWSELDEVMESIPTGERVVIGADFNGHVGEGNTGDEEVMGKFGVKERNLEGQMDSIQRKRLAKKKWDMDRTEENRQEYKELQRRVKREVSKAKQKAYDELYTRLDTREGEKDLYRLARQRDRDGKDVQQVRVIKDRDGRVLTSEESVQRRWKEYFEELMNEENEREKRVEGVNSVEQKVDKIRKDEVRKALKRMKSGKAVGPDDIPVEVWKCLGEAAVEFLASLFNRVLENLEKAYDRVPREELWYCMRKSGVAEKYVRVVQDMYERSRTVVRCAVGQTEEFNVEVGLHQGSALSPFLFAIVMDQLSEEVRQESPWTMMFADDIVICSESREQVEENLERWRFALERRGMKVSRSKTEYMCVNEREGSGTVRLQGEEVKKVQEFKYLGSTVQSNGECGKEVKKRVQAGWNGWRKVSGVLCDQKISARIKGKVYRTVVRPAMLYGLETVSLRKRQESELEVAELKMLRFSLGVTRLDRIRNEYIRGTAHVGRLGDKVREARLRWFGHVQRRD</sequence>
<dbReference type="InterPro" id="IPR000477">
    <property type="entry name" value="RT_dom"/>
</dbReference>
<feature type="domain" description="Reverse transcriptase" evidence="5">
    <location>
        <begin position="770"/>
        <end position="1047"/>
    </location>
</feature>
<evidence type="ECO:0000256" key="2">
    <source>
        <dbReference type="ARBA" id="ARBA00012180"/>
    </source>
</evidence>
<evidence type="ECO:0000259" key="5">
    <source>
        <dbReference type="PROSITE" id="PS50878"/>
    </source>
</evidence>
<dbReference type="GO" id="GO:0004523">
    <property type="term" value="F:RNA-DNA hybrid ribonuclease activity"/>
    <property type="evidence" value="ECO:0007669"/>
    <property type="project" value="UniProtKB-EC"/>
</dbReference>
<keyword evidence="7" id="KW-1185">Reference proteome</keyword>
<proteinExistence type="inferred from homology"/>
<dbReference type="Gene3D" id="1.10.10.10">
    <property type="entry name" value="Winged helix-like DNA-binding domain superfamily/Winged helix DNA-binding domain"/>
    <property type="match status" value="1"/>
</dbReference>
<dbReference type="Pfam" id="PF13518">
    <property type="entry name" value="HTH_28"/>
    <property type="match status" value="1"/>
</dbReference>
<name>A0AAE0RHT3_9TELE</name>
<evidence type="ECO:0000256" key="3">
    <source>
        <dbReference type="SAM" id="Coils"/>
    </source>
</evidence>
<dbReference type="Pfam" id="PF00078">
    <property type="entry name" value="RVT_1"/>
    <property type="match status" value="1"/>
</dbReference>
<dbReference type="EC" id="3.1.26.4" evidence="2"/>
<dbReference type="EMBL" id="JAUCMX010000002">
    <property type="protein sequence ID" value="KAK3554590.1"/>
    <property type="molecule type" value="Genomic_DNA"/>
</dbReference>
<feature type="coiled-coil region" evidence="3">
    <location>
        <begin position="717"/>
        <end position="751"/>
    </location>
</feature>
<dbReference type="Gene3D" id="3.30.420.10">
    <property type="entry name" value="Ribonuclease H-like superfamily/Ribonuclease H"/>
    <property type="match status" value="1"/>
</dbReference>
<dbReference type="PROSITE" id="PS50878">
    <property type="entry name" value="RT_POL"/>
    <property type="match status" value="1"/>
</dbReference>
<organism evidence="6 7">
    <name type="scientific">Hemibagrus guttatus</name>
    <dbReference type="NCBI Taxonomy" id="175788"/>
    <lineage>
        <taxon>Eukaryota</taxon>
        <taxon>Metazoa</taxon>
        <taxon>Chordata</taxon>
        <taxon>Craniata</taxon>
        <taxon>Vertebrata</taxon>
        <taxon>Euteleostomi</taxon>
        <taxon>Actinopterygii</taxon>
        <taxon>Neopterygii</taxon>
        <taxon>Teleostei</taxon>
        <taxon>Ostariophysi</taxon>
        <taxon>Siluriformes</taxon>
        <taxon>Bagridae</taxon>
        <taxon>Hemibagrus</taxon>
    </lineage>
</organism>
<dbReference type="PANTHER" id="PTHR47027">
    <property type="entry name" value="REVERSE TRANSCRIPTASE DOMAIN-CONTAINING PROTEIN"/>
    <property type="match status" value="1"/>
</dbReference>
<dbReference type="InterPro" id="IPR043502">
    <property type="entry name" value="DNA/RNA_pol_sf"/>
</dbReference>
<dbReference type="InterPro" id="IPR036388">
    <property type="entry name" value="WH-like_DNA-bd_sf"/>
</dbReference>
<evidence type="ECO:0000256" key="1">
    <source>
        <dbReference type="ARBA" id="ARBA00010879"/>
    </source>
</evidence>
<gene>
    <name evidence="6" type="ORF">QTP70_027852</name>
</gene>
<dbReference type="InterPro" id="IPR009057">
    <property type="entry name" value="Homeodomain-like_sf"/>
</dbReference>
<dbReference type="AlphaFoldDB" id="A0AAE0RHT3"/>
<dbReference type="PANTHER" id="PTHR47027:SF28">
    <property type="entry name" value="ENDONUCLEASE-REVERSE TRANSCRIPTASE"/>
    <property type="match status" value="1"/>
</dbReference>
<dbReference type="InterPro" id="IPR055247">
    <property type="entry name" value="InsJ-like_HTH"/>
</dbReference>
<dbReference type="InterPro" id="IPR005135">
    <property type="entry name" value="Endo/exonuclease/phosphatase"/>
</dbReference>
<evidence type="ECO:0000313" key="6">
    <source>
        <dbReference type="EMBL" id="KAK3554590.1"/>
    </source>
</evidence>
<reference evidence="6" key="1">
    <citation type="submission" date="2023-06" db="EMBL/GenBank/DDBJ databases">
        <title>Male Hemibagrus guttatus genome.</title>
        <authorList>
            <person name="Bian C."/>
        </authorList>
    </citation>
    <scope>NUCLEOTIDE SEQUENCE</scope>
    <source>
        <strain evidence="6">Male_cb2023</strain>
        <tissue evidence="6">Muscle</tissue>
    </source>
</reference>
<dbReference type="SUPFAM" id="SSF56672">
    <property type="entry name" value="DNA/RNA polymerases"/>
    <property type="match status" value="1"/>
</dbReference>
<dbReference type="InterPro" id="IPR043128">
    <property type="entry name" value="Rev_trsase/Diguanyl_cyclase"/>
</dbReference>
<evidence type="ECO:0000256" key="4">
    <source>
        <dbReference type="SAM" id="MobiDB-lite"/>
    </source>
</evidence>
<feature type="region of interest" description="Disordered" evidence="4">
    <location>
        <begin position="564"/>
        <end position="583"/>
    </location>
</feature>
<dbReference type="Gene3D" id="3.30.70.270">
    <property type="match status" value="1"/>
</dbReference>
<dbReference type="SUPFAM" id="SSF56219">
    <property type="entry name" value="DNase I-like"/>
    <property type="match status" value="1"/>
</dbReference>
<dbReference type="Gene3D" id="3.60.10.10">
    <property type="entry name" value="Endonuclease/exonuclease/phosphatase"/>
    <property type="match status" value="1"/>
</dbReference>
<dbReference type="Proteomes" id="UP001274896">
    <property type="component" value="Unassembled WGS sequence"/>
</dbReference>
<comment type="caution">
    <text evidence="6">The sequence shown here is derived from an EMBL/GenBank/DDBJ whole genome shotgun (WGS) entry which is preliminary data.</text>
</comment>
<dbReference type="InterPro" id="IPR036397">
    <property type="entry name" value="RNaseH_sf"/>
</dbReference>
<feature type="non-terminal residue" evidence="6">
    <location>
        <position position="1"/>
    </location>
</feature>
<dbReference type="SUPFAM" id="SSF46689">
    <property type="entry name" value="Homeodomain-like"/>
    <property type="match status" value="1"/>
</dbReference>
<dbReference type="Pfam" id="PF03372">
    <property type="entry name" value="Exo_endo_phos"/>
    <property type="match status" value="1"/>
</dbReference>
<comment type="similarity">
    <text evidence="1">Belongs to the beta type-B retroviral polymerase family. HERV class-II K(HML-2) pol subfamily.</text>
</comment>
<keyword evidence="3" id="KW-0175">Coiled coil</keyword>
<protein>
    <recommendedName>
        <fullName evidence="2">ribonuclease H</fullName>
        <ecNumber evidence="2">3.1.26.4</ecNumber>
    </recommendedName>
</protein>
<feature type="compositionally biased region" description="Basic residues" evidence="4">
    <location>
        <begin position="565"/>
        <end position="583"/>
    </location>
</feature>
<accession>A0AAE0RHT3</accession>
<dbReference type="GO" id="GO:0006259">
    <property type="term" value="P:DNA metabolic process"/>
    <property type="evidence" value="ECO:0007669"/>
    <property type="project" value="UniProtKB-ARBA"/>
</dbReference>
<dbReference type="InterPro" id="IPR036691">
    <property type="entry name" value="Endo/exonu/phosph_ase_sf"/>
</dbReference>